<proteinExistence type="predicted"/>
<protein>
    <submittedName>
        <fullName evidence="1">Uncharacterized protein</fullName>
    </submittedName>
</protein>
<organism evidence="1 2">
    <name type="scientific">Leptospira barantonii</name>
    <dbReference type="NCBI Taxonomy" id="2023184"/>
    <lineage>
        <taxon>Bacteria</taxon>
        <taxon>Pseudomonadati</taxon>
        <taxon>Spirochaetota</taxon>
        <taxon>Spirochaetia</taxon>
        <taxon>Leptospirales</taxon>
        <taxon>Leptospiraceae</taxon>
        <taxon>Leptospira</taxon>
    </lineage>
</organism>
<evidence type="ECO:0000313" key="1">
    <source>
        <dbReference type="EMBL" id="TGL93327.1"/>
    </source>
</evidence>
<gene>
    <name evidence="1" type="ORF">EHQ76_18245</name>
</gene>
<comment type="caution">
    <text evidence="1">The sequence shown here is derived from an EMBL/GenBank/DDBJ whole genome shotgun (WGS) entry which is preliminary data.</text>
</comment>
<dbReference type="EMBL" id="RQGN01000099">
    <property type="protein sequence ID" value="TGL93327.1"/>
    <property type="molecule type" value="Genomic_DNA"/>
</dbReference>
<name>A0A5F2AYR0_9LEPT</name>
<sequence length="59" mass="6985">MNRNASFTSIFFEFQTEPFVLCELKAFPKKCQENCHRSKLLLQLLLKKVFIVDLCFGRN</sequence>
<dbReference type="AlphaFoldDB" id="A0A5F2AYR0"/>
<dbReference type="Proteomes" id="UP000298429">
    <property type="component" value="Unassembled WGS sequence"/>
</dbReference>
<accession>A0A5F2AYR0</accession>
<reference evidence="1 2" key="1">
    <citation type="journal article" date="2019" name="PLoS Negl. Trop. Dis.">
        <title>Revisiting the worldwide diversity of Leptospira species in the environment.</title>
        <authorList>
            <person name="Vincent A.T."/>
            <person name="Schiettekatte O."/>
            <person name="Bourhy P."/>
            <person name="Veyrier F.J."/>
            <person name="Picardeau M."/>
        </authorList>
    </citation>
    <scope>NUCLEOTIDE SEQUENCE [LARGE SCALE GENOMIC DNA]</scope>
    <source>
        <strain evidence="1 2">201702444</strain>
    </source>
</reference>
<evidence type="ECO:0000313" key="2">
    <source>
        <dbReference type="Proteomes" id="UP000298429"/>
    </source>
</evidence>